<evidence type="ECO:0000256" key="8">
    <source>
        <dbReference type="ARBA" id="ARBA00048741"/>
    </source>
</evidence>
<dbReference type="SUPFAM" id="SSF52402">
    <property type="entry name" value="Adenine nucleotide alpha hydrolases-like"/>
    <property type="match status" value="1"/>
</dbReference>
<proteinExistence type="inferred from homology"/>
<evidence type="ECO:0000256" key="7">
    <source>
        <dbReference type="ARBA" id="ARBA00022962"/>
    </source>
</evidence>
<dbReference type="InterPro" id="IPR051786">
    <property type="entry name" value="ASN_synthetase/amidase"/>
</dbReference>
<dbReference type="EMBL" id="FNEV01000007">
    <property type="protein sequence ID" value="SDJ56017.1"/>
    <property type="molecule type" value="Genomic_DNA"/>
</dbReference>
<evidence type="ECO:0000256" key="1">
    <source>
        <dbReference type="ARBA" id="ARBA00005187"/>
    </source>
</evidence>
<dbReference type="PANTHER" id="PTHR43284:SF1">
    <property type="entry name" value="ASPARAGINE SYNTHETASE"/>
    <property type="match status" value="1"/>
</dbReference>
<organism evidence="13 14">
    <name type="scientific">Salimicrobium halophilum</name>
    <dbReference type="NCBI Taxonomy" id="86666"/>
    <lineage>
        <taxon>Bacteria</taxon>
        <taxon>Bacillati</taxon>
        <taxon>Bacillota</taxon>
        <taxon>Bacilli</taxon>
        <taxon>Bacillales</taxon>
        <taxon>Bacillaceae</taxon>
        <taxon>Salimicrobium</taxon>
    </lineage>
</organism>
<dbReference type="GO" id="GO:0006529">
    <property type="term" value="P:asparagine biosynthetic process"/>
    <property type="evidence" value="ECO:0007669"/>
    <property type="project" value="UniProtKB-KW"/>
</dbReference>
<dbReference type="NCBIfam" id="TIGR01536">
    <property type="entry name" value="asn_synth_AEB"/>
    <property type="match status" value="1"/>
</dbReference>
<name>A0A1G8UR65_9BACI</name>
<feature type="active site" description="For GATase activity" evidence="9">
    <location>
        <position position="2"/>
    </location>
</feature>
<sequence length="613" mass="70996">MCGFVGMVGGNVERIIGEGATIAHRGPDEEGYYEDDQAAFLFRRLRIIDLKKGHQPMPIGDRYIFLMNGEIYNYLSLKEELQEKGYTFHTDTDTEVAGVLFQEEGVHAFERFRGMFAILVWDKEESTLYGARDPFGIKPFYYSEKNGNMAVASEMKGIACEEKEMNIEALTHYFSFQYVPEPFTMFEDIKKLEPGQYFVKKSEEEEAVFHQYFKPEFKPTDRNEDRVHRLRRVLDESVRLHMQSDVPVGAFLSGGIDSSAIVSLASRYHSDLQTFSVGFEQDGYSEVDLAEETAETLGVSHHKYVVTPWEFVEKLPEIVKHLDDPLADASAIPLYFVAREARKKVTVVLSGEGADELFGGYNIYRESYDLRMFGYVPRTLKNILRKLAARVPEGVKGRSFILRGTTPLQERYIGNAKIFEEEEKEIFLRKGSSATYKDLLADYYEDVETLSPMRQMQYIDMCTWLRGDILLKADKMTMANSLELRVPFLDREVFEEARTLREEEMITRTATKDTLRKAMQGIVPDSVLHRKKLGFPVPLAHWLRHELYGWAKQMIAESGTEEWIDKQAVADMLERHRTGGKDYSRKLWTILMFMMWHRVFVEERSRQKRIVSA</sequence>
<evidence type="ECO:0000259" key="12">
    <source>
        <dbReference type="PROSITE" id="PS51278"/>
    </source>
</evidence>
<dbReference type="CDD" id="cd00712">
    <property type="entry name" value="AsnB"/>
    <property type="match status" value="1"/>
</dbReference>
<reference evidence="14" key="1">
    <citation type="submission" date="2016-10" db="EMBL/GenBank/DDBJ databases">
        <authorList>
            <person name="Varghese N."/>
            <person name="Submissions S."/>
        </authorList>
    </citation>
    <scope>NUCLEOTIDE SEQUENCE [LARGE SCALE GENOMIC DNA]</scope>
    <source>
        <strain evidence="14">DSM 4771</strain>
    </source>
</reference>
<comment type="similarity">
    <text evidence="2">Belongs to the asparagine synthetase family.</text>
</comment>
<protein>
    <recommendedName>
        <fullName evidence="3">asparagine synthase (glutamine-hydrolyzing)</fullName>
        <ecNumber evidence="3">6.3.5.4</ecNumber>
    </recommendedName>
</protein>
<evidence type="ECO:0000313" key="13">
    <source>
        <dbReference type="EMBL" id="SDJ56017.1"/>
    </source>
</evidence>
<feature type="binding site" evidence="10">
    <location>
        <position position="93"/>
    </location>
    <ligand>
        <name>L-glutamine</name>
        <dbReference type="ChEBI" id="CHEBI:58359"/>
    </ligand>
</feature>
<comment type="pathway">
    <text evidence="1">Amino-acid biosynthesis; L-asparagine biosynthesis; L-asparagine from L-aspartate (L-Gln route): step 1/1.</text>
</comment>
<dbReference type="GO" id="GO:0005524">
    <property type="term" value="F:ATP binding"/>
    <property type="evidence" value="ECO:0007669"/>
    <property type="project" value="UniProtKB-KW"/>
</dbReference>
<dbReference type="AlphaFoldDB" id="A0A1G8UR65"/>
<feature type="binding site" evidence="10">
    <location>
        <begin position="350"/>
        <end position="351"/>
    </location>
    <ligand>
        <name>ATP</name>
        <dbReference type="ChEBI" id="CHEBI:30616"/>
    </ligand>
</feature>
<dbReference type="InterPro" id="IPR006426">
    <property type="entry name" value="Asn_synth_AEB"/>
</dbReference>
<dbReference type="Gene3D" id="3.60.20.10">
    <property type="entry name" value="Glutamine Phosphoribosylpyrophosphate, subunit 1, domain 1"/>
    <property type="match status" value="1"/>
</dbReference>
<feature type="domain" description="Glutamine amidotransferase type-2" evidence="12">
    <location>
        <begin position="2"/>
        <end position="203"/>
    </location>
</feature>
<evidence type="ECO:0000256" key="10">
    <source>
        <dbReference type="PIRSR" id="PIRSR001589-2"/>
    </source>
</evidence>
<dbReference type="InterPro" id="IPR033738">
    <property type="entry name" value="AsnB_N"/>
</dbReference>
<evidence type="ECO:0000256" key="4">
    <source>
        <dbReference type="ARBA" id="ARBA00022741"/>
    </source>
</evidence>
<dbReference type="EC" id="6.3.5.4" evidence="3"/>
<dbReference type="PROSITE" id="PS51278">
    <property type="entry name" value="GATASE_TYPE_2"/>
    <property type="match status" value="1"/>
</dbReference>
<evidence type="ECO:0000313" key="14">
    <source>
        <dbReference type="Proteomes" id="UP000199225"/>
    </source>
</evidence>
<dbReference type="PANTHER" id="PTHR43284">
    <property type="entry name" value="ASPARAGINE SYNTHETASE (GLUTAMINE-HYDROLYZING)"/>
    <property type="match status" value="1"/>
</dbReference>
<dbReference type="Gene3D" id="3.40.50.620">
    <property type="entry name" value="HUPs"/>
    <property type="match status" value="1"/>
</dbReference>
<evidence type="ECO:0000256" key="9">
    <source>
        <dbReference type="PIRSR" id="PIRSR001589-1"/>
    </source>
</evidence>
<keyword evidence="6 9" id="KW-0061">Asparagine biosynthesis</keyword>
<dbReference type="InterPro" id="IPR029055">
    <property type="entry name" value="Ntn_hydrolases_N"/>
</dbReference>
<dbReference type="OrthoDB" id="9763290at2"/>
<keyword evidence="9" id="KW-0028">Amino-acid biosynthesis</keyword>
<feature type="binding site" evidence="10">
    <location>
        <position position="277"/>
    </location>
    <ligand>
        <name>ATP</name>
        <dbReference type="ChEBI" id="CHEBI:30616"/>
    </ligand>
</feature>
<dbReference type="SUPFAM" id="SSF56235">
    <property type="entry name" value="N-terminal nucleophile aminohydrolases (Ntn hydrolases)"/>
    <property type="match status" value="1"/>
</dbReference>
<dbReference type="PIRSF" id="PIRSF001589">
    <property type="entry name" value="Asn_synthetase_glu-h"/>
    <property type="match status" value="1"/>
</dbReference>
<dbReference type="InterPro" id="IPR001962">
    <property type="entry name" value="Asn_synthase"/>
</dbReference>
<evidence type="ECO:0000256" key="6">
    <source>
        <dbReference type="ARBA" id="ARBA00022888"/>
    </source>
</evidence>
<dbReference type="Pfam" id="PF13537">
    <property type="entry name" value="GATase_7"/>
    <property type="match status" value="1"/>
</dbReference>
<dbReference type="CDD" id="cd01991">
    <property type="entry name" value="Asn_synthase_B_C"/>
    <property type="match status" value="1"/>
</dbReference>
<keyword evidence="4 10" id="KW-0547">Nucleotide-binding</keyword>
<comment type="catalytic activity">
    <reaction evidence="8">
        <text>L-aspartate + L-glutamine + ATP + H2O = L-asparagine + L-glutamate + AMP + diphosphate + H(+)</text>
        <dbReference type="Rhea" id="RHEA:12228"/>
        <dbReference type="ChEBI" id="CHEBI:15377"/>
        <dbReference type="ChEBI" id="CHEBI:15378"/>
        <dbReference type="ChEBI" id="CHEBI:29985"/>
        <dbReference type="ChEBI" id="CHEBI:29991"/>
        <dbReference type="ChEBI" id="CHEBI:30616"/>
        <dbReference type="ChEBI" id="CHEBI:33019"/>
        <dbReference type="ChEBI" id="CHEBI:58048"/>
        <dbReference type="ChEBI" id="CHEBI:58359"/>
        <dbReference type="ChEBI" id="CHEBI:456215"/>
        <dbReference type="EC" id="6.3.5.4"/>
    </reaction>
</comment>
<feature type="site" description="Important for beta-aspartyl-AMP intermediate formation" evidence="11">
    <location>
        <position position="352"/>
    </location>
</feature>
<dbReference type="STRING" id="86666.SAMN04490247_2331"/>
<evidence type="ECO:0000256" key="5">
    <source>
        <dbReference type="ARBA" id="ARBA00022840"/>
    </source>
</evidence>
<dbReference type="InterPro" id="IPR017932">
    <property type="entry name" value="GATase_2_dom"/>
</dbReference>
<keyword evidence="7 9" id="KW-0315">Glutamine amidotransferase</keyword>
<dbReference type="RefSeq" id="WP_093194042.1">
    <property type="nucleotide sequence ID" value="NZ_FNEV01000007.1"/>
</dbReference>
<dbReference type="Pfam" id="PF00733">
    <property type="entry name" value="Asn_synthase"/>
    <property type="match status" value="1"/>
</dbReference>
<keyword evidence="14" id="KW-1185">Reference proteome</keyword>
<dbReference type="InterPro" id="IPR014729">
    <property type="entry name" value="Rossmann-like_a/b/a_fold"/>
</dbReference>
<evidence type="ECO:0000256" key="11">
    <source>
        <dbReference type="PIRSR" id="PIRSR001589-3"/>
    </source>
</evidence>
<keyword evidence="5 10" id="KW-0067">ATP-binding</keyword>
<evidence type="ECO:0000256" key="2">
    <source>
        <dbReference type="ARBA" id="ARBA00005752"/>
    </source>
</evidence>
<evidence type="ECO:0000256" key="3">
    <source>
        <dbReference type="ARBA" id="ARBA00012737"/>
    </source>
</evidence>
<dbReference type="GO" id="GO:0005829">
    <property type="term" value="C:cytosol"/>
    <property type="evidence" value="ECO:0007669"/>
    <property type="project" value="TreeGrafter"/>
</dbReference>
<accession>A0A1G8UR65</accession>
<dbReference type="Proteomes" id="UP000199225">
    <property type="component" value="Unassembled WGS sequence"/>
</dbReference>
<gene>
    <name evidence="13" type="ORF">SAMN04490247_2331</name>
</gene>
<dbReference type="GO" id="GO:0004066">
    <property type="term" value="F:asparagine synthase (glutamine-hydrolyzing) activity"/>
    <property type="evidence" value="ECO:0007669"/>
    <property type="project" value="UniProtKB-EC"/>
</dbReference>